<organism evidence="3">
    <name type="scientific">viral metagenome</name>
    <dbReference type="NCBI Taxonomy" id="1070528"/>
    <lineage>
        <taxon>unclassified sequences</taxon>
        <taxon>metagenomes</taxon>
        <taxon>organismal metagenomes</taxon>
    </lineage>
</organism>
<dbReference type="Gene3D" id="1.10.510.10">
    <property type="entry name" value="Transferase(Phosphotransferase) domain 1"/>
    <property type="match status" value="1"/>
</dbReference>
<dbReference type="AlphaFoldDB" id="A0A6C0J338"/>
<protein>
    <recommendedName>
        <fullName evidence="2">Protein kinase domain-containing protein</fullName>
    </recommendedName>
</protein>
<dbReference type="InterPro" id="IPR000719">
    <property type="entry name" value="Prot_kinase_dom"/>
</dbReference>
<reference evidence="3" key="1">
    <citation type="journal article" date="2020" name="Nature">
        <title>Giant virus diversity and host interactions through global metagenomics.</title>
        <authorList>
            <person name="Schulz F."/>
            <person name="Roux S."/>
            <person name="Paez-Espino D."/>
            <person name="Jungbluth S."/>
            <person name="Walsh D.A."/>
            <person name="Denef V.J."/>
            <person name="McMahon K.D."/>
            <person name="Konstantinidis K.T."/>
            <person name="Eloe-Fadrosh E.A."/>
            <person name="Kyrpides N.C."/>
            <person name="Woyke T."/>
        </authorList>
    </citation>
    <scope>NUCLEOTIDE SEQUENCE</scope>
    <source>
        <strain evidence="3">GVMAG-M-3300025652-16</strain>
    </source>
</reference>
<feature type="region of interest" description="Disordered" evidence="1">
    <location>
        <begin position="418"/>
        <end position="446"/>
    </location>
</feature>
<proteinExistence type="predicted"/>
<evidence type="ECO:0000259" key="2">
    <source>
        <dbReference type="PROSITE" id="PS50011"/>
    </source>
</evidence>
<feature type="domain" description="Protein kinase" evidence="2">
    <location>
        <begin position="38"/>
        <end position="357"/>
    </location>
</feature>
<accession>A0A6C0J338</accession>
<dbReference type="InterPro" id="IPR011009">
    <property type="entry name" value="Kinase-like_dom_sf"/>
</dbReference>
<dbReference type="GO" id="GO:0005524">
    <property type="term" value="F:ATP binding"/>
    <property type="evidence" value="ECO:0007669"/>
    <property type="project" value="InterPro"/>
</dbReference>
<sequence>MSNKNIESNLKKLLKGEKACIPEHFLKVPSYNSPTLRTGKGRPISEGAFGKMYRGSINDNGRRYVAYKEIDTSESIDGAFEFEFKVAEKLKEFAVPEMYLFKKCPIQDKTPKKVRKKNGTLVDLGAFPKRTKPKDILYMELLNGMSFNSWWKTKPSLDAMKSVIVQVFDNLYRINQKFPDFRHRDLHGGNVMVNPDALKTQYTWDVDLGRKVIRNDPGGSFRSRLGSPDIKKYKRTNAGVEATIIDFGLSYWSRRMPNPETADGGYEGAGIYGHGIGPGTIYYDIHRFLYIIYVKVRQPGTLNERAIKNFIEELIPNKEFLEFNGKFTSEGYLLSDYHVALRANLPTFKTILTHPFLTGDKSPNRPKTLAEALKKIGAMKVKTPPKIKTKTPSPKLSTTERKKKMNNAIKKAAAVLAKPKAKPAPLRRPGAVRPNPVPEIQPASPELGPTARAIKKLMENQAVNVEAIRLKMGLPRKIGGEPLPQNLMTPSARKKFNEKVKKKMVENNEAPYGVMSPSNMMEYARKIESGRKKAANKLNAKHKEIKATKGKTPTPVRLKEKFSFVNVKGKKREFVRKFAYDRALAKNKAERAKKNEYWRSFVDVNGKKQEFESKSAYHEAKQKNLQAYAAKMQAKINNQIEMGRKARLNPQKYSFVDWYGRKREYVRKGAYEKALAKNKAFRVEMAKPTFSERALVKRQQRGQPFYMMTPQNVRNAIQGGKNMKFVGGSKGFKTVTPKAKTPTPKAKWSNANNKQFMELLAREKNAQRKLANKMNKARPLKNGPLDPAVAYALKTPKPSTAKKVVKNYMNRFVNKLDKDERNMLKKKICQP</sequence>
<dbReference type="SMART" id="SM00220">
    <property type="entry name" value="S_TKc"/>
    <property type="match status" value="1"/>
</dbReference>
<dbReference type="GO" id="GO:0004672">
    <property type="term" value="F:protein kinase activity"/>
    <property type="evidence" value="ECO:0007669"/>
    <property type="project" value="InterPro"/>
</dbReference>
<evidence type="ECO:0000256" key="1">
    <source>
        <dbReference type="SAM" id="MobiDB-lite"/>
    </source>
</evidence>
<dbReference type="SUPFAM" id="SSF56112">
    <property type="entry name" value="Protein kinase-like (PK-like)"/>
    <property type="match status" value="1"/>
</dbReference>
<dbReference type="PROSITE" id="PS50011">
    <property type="entry name" value="PROTEIN_KINASE_DOM"/>
    <property type="match status" value="1"/>
</dbReference>
<dbReference type="EMBL" id="MN740292">
    <property type="protein sequence ID" value="QHT98377.1"/>
    <property type="molecule type" value="Genomic_DNA"/>
</dbReference>
<evidence type="ECO:0000313" key="3">
    <source>
        <dbReference type="EMBL" id="QHT98377.1"/>
    </source>
</evidence>
<name>A0A6C0J338_9ZZZZ</name>